<dbReference type="Proteomes" id="UP000291117">
    <property type="component" value="Unassembled WGS sequence"/>
</dbReference>
<dbReference type="EMBL" id="SJSM01000002">
    <property type="protein sequence ID" value="TCC98646.1"/>
    <property type="molecule type" value="Genomic_DNA"/>
</dbReference>
<evidence type="ECO:0000313" key="1">
    <source>
        <dbReference type="EMBL" id="TCC98646.1"/>
    </source>
</evidence>
<dbReference type="RefSeq" id="WP_131607629.1">
    <property type="nucleotide sequence ID" value="NZ_SJSM01000002.1"/>
</dbReference>
<dbReference type="PROSITE" id="PS51257">
    <property type="entry name" value="PROKAR_LIPOPROTEIN"/>
    <property type="match status" value="1"/>
</dbReference>
<dbReference type="OrthoDB" id="1488726at2"/>
<reference evidence="2 4" key="2">
    <citation type="submission" date="2019-04" db="EMBL/GenBank/DDBJ databases">
        <title>Pedobacter sp. RP-1-16 sp. nov., isolated from Arctic soil.</title>
        <authorList>
            <person name="Dahal R.H."/>
            <person name="Kim D.-U."/>
        </authorList>
    </citation>
    <scope>NUCLEOTIDE SEQUENCE [LARGE SCALE GENOMIC DNA]</scope>
    <source>
        <strain evidence="2 4">RP-1-16</strain>
    </source>
</reference>
<organism evidence="1 3">
    <name type="scientific">Pedobacter hiemivivus</name>
    <dbReference type="NCBI Taxonomy" id="2530454"/>
    <lineage>
        <taxon>Bacteria</taxon>
        <taxon>Pseudomonadati</taxon>
        <taxon>Bacteroidota</taxon>
        <taxon>Sphingobacteriia</taxon>
        <taxon>Sphingobacteriales</taxon>
        <taxon>Sphingobacteriaceae</taxon>
        <taxon>Pedobacter</taxon>
    </lineage>
</organism>
<name>A0A4V2MKL0_9SPHI</name>
<evidence type="ECO:0000313" key="3">
    <source>
        <dbReference type="Proteomes" id="UP000291117"/>
    </source>
</evidence>
<accession>A0A4V2MKL0</accession>
<sequence length="330" mass="34796">MKTLNLTSALFIVLIALGVACKKENSNDGDTNTAKTAKEFTAKFGAQKQTKEINASALPQTVSLLDGTKITFPIGSLTKGGVPVTGNVTIEAYEVLKRSAVIFTGGNTNHSSGAPLASDGFIFIDVKSGGVSVDQNLAVPIKIAIPAKRDGATQLWVGVDQGGEKPLVAGPANQMAWAAPRNANGVGMKEVGASQSAFTFDFGSLGWVNCDIFYNNASPKTTVRVEVLNNPGSMASFHAYGGETFVYFCARGANVVAQLYTADGPNKVKSYDNSMPIGSEGKMLSFCVKDGRFYYAVQDITISANQNLTLTLTETTEATIQGVISSLDNY</sequence>
<dbReference type="AlphaFoldDB" id="A0A4V2MKL0"/>
<evidence type="ECO:0000313" key="2">
    <source>
        <dbReference type="EMBL" id="TKC65295.1"/>
    </source>
</evidence>
<keyword evidence="3" id="KW-1185">Reference proteome</keyword>
<evidence type="ECO:0000313" key="4">
    <source>
        <dbReference type="Proteomes" id="UP000309594"/>
    </source>
</evidence>
<dbReference type="Proteomes" id="UP000309594">
    <property type="component" value="Unassembled WGS sequence"/>
</dbReference>
<accession>A0A4U1GLM3</accession>
<proteinExistence type="predicted"/>
<gene>
    <name evidence="1" type="ORF">EZ444_05050</name>
    <name evidence="2" type="ORF">FBD94_01715</name>
</gene>
<reference evidence="1 3" key="1">
    <citation type="submission" date="2019-02" db="EMBL/GenBank/DDBJ databases">
        <title>Pedobacter sp. RP-3-8 sp. nov., isolated from Arctic soil.</title>
        <authorList>
            <person name="Dahal R.H."/>
        </authorList>
    </citation>
    <scope>NUCLEOTIDE SEQUENCE [LARGE SCALE GENOMIC DNA]</scope>
    <source>
        <strain evidence="1 3">RP-3-8</strain>
    </source>
</reference>
<comment type="caution">
    <text evidence="1">The sequence shown here is derived from an EMBL/GenBank/DDBJ whole genome shotgun (WGS) entry which is preliminary data.</text>
</comment>
<dbReference type="EMBL" id="SWDX01000001">
    <property type="protein sequence ID" value="TKC65295.1"/>
    <property type="molecule type" value="Genomic_DNA"/>
</dbReference>
<protein>
    <submittedName>
        <fullName evidence="1">Uncharacterized protein</fullName>
    </submittedName>
</protein>